<dbReference type="PRINTS" id="PR00463">
    <property type="entry name" value="EP450I"/>
</dbReference>
<evidence type="ECO:0000256" key="3">
    <source>
        <dbReference type="ARBA" id="ARBA00022617"/>
    </source>
</evidence>
<evidence type="ECO:0000256" key="6">
    <source>
        <dbReference type="ARBA" id="ARBA00023004"/>
    </source>
</evidence>
<reference evidence="10" key="1">
    <citation type="submission" date="2023-06" db="EMBL/GenBank/DDBJ databases">
        <authorList>
            <consortium name="Lawrence Berkeley National Laboratory"/>
            <person name="Ahrendt S."/>
            <person name="Sahu N."/>
            <person name="Indic B."/>
            <person name="Wong-Bajracharya J."/>
            <person name="Merenyi Z."/>
            <person name="Ke H.-M."/>
            <person name="Monk M."/>
            <person name="Kocsube S."/>
            <person name="Drula E."/>
            <person name="Lipzen A."/>
            <person name="Balint B."/>
            <person name="Henrissat B."/>
            <person name="Andreopoulos B."/>
            <person name="Martin F.M."/>
            <person name="Harder C.B."/>
            <person name="Rigling D."/>
            <person name="Ford K.L."/>
            <person name="Foster G.D."/>
            <person name="Pangilinan J."/>
            <person name="Papanicolaou A."/>
            <person name="Barry K."/>
            <person name="LaButti K."/>
            <person name="Viragh M."/>
            <person name="Koriabine M."/>
            <person name="Yan M."/>
            <person name="Riley R."/>
            <person name="Champramary S."/>
            <person name="Plett K.L."/>
            <person name="Tsai I.J."/>
            <person name="Slot J."/>
            <person name="Sipos G."/>
            <person name="Plett J."/>
            <person name="Nagy L.G."/>
            <person name="Grigoriev I.V."/>
        </authorList>
    </citation>
    <scope>NUCLEOTIDE SEQUENCE</scope>
    <source>
        <strain evidence="10">HWK02</strain>
    </source>
</reference>
<keyword evidence="7 9" id="KW-0503">Monooxygenase</keyword>
<dbReference type="InterPro" id="IPR002401">
    <property type="entry name" value="Cyt_P450_E_grp-I"/>
</dbReference>
<dbReference type="InterPro" id="IPR017972">
    <property type="entry name" value="Cyt_P450_CS"/>
</dbReference>
<proteinExistence type="inferred from homology"/>
<evidence type="ECO:0000256" key="2">
    <source>
        <dbReference type="ARBA" id="ARBA00010617"/>
    </source>
</evidence>
<dbReference type="InterPro" id="IPR036396">
    <property type="entry name" value="Cyt_P450_sf"/>
</dbReference>
<dbReference type="SUPFAM" id="SSF48264">
    <property type="entry name" value="Cytochrome P450"/>
    <property type="match status" value="1"/>
</dbReference>
<sequence>MANFPPGIVFLAQHLPYFIFPPGVVHALLTIFEVALPRWARFICYALSFPLSLTIQVQCMDFINGRSAKKLGAVIPPRIGDPSLGGVFSLLALIKAFKSGYPGDGLSDIFSRVGNTVNMRILFKDRILTTEPEYIKAVLATQFDEFEKGPTLCDNFYSLLGTGVFASDGDMWKFHRSMTRPFFSRDRISHFDIFDRHADDALKLMKARFKHGYPVDFQDLVGRFTLDSATEFLFGKDVRSLSASLPYPFYAPLSQSDTESASDEFARAFGEAQLETALRTRFAGYWPLFEFWTDRTKAKMVTVRKFLDPILAEAAGGGGKEQIGVGKTREVQEGETLLDHLVCYTDDQNVLRDEIMNLGVAGRDTTAATLTFVVYMLSQHLDVLRRLRNEILEKVGMTNRPSYNDFRDMKYLRAVINGAACKNGAVWRSKTPGGQDYYIPPKARVVYSVFLMHRREDLWGPDAQSVQRYLTGNPFIFLPFNAGPRICLGQQFAYHEVSFFLVRLLQSFSEIRLNMEAQPSECRPLPSWKEESCIKAREKVMLKTHLTLFSYGGLWIDMKEASAVEEV</sequence>
<comment type="cofactor">
    <cofactor evidence="1 8">
        <name>heme</name>
        <dbReference type="ChEBI" id="CHEBI:30413"/>
    </cofactor>
</comment>
<dbReference type="EMBL" id="JAUEPU010000028">
    <property type="protein sequence ID" value="KAK0492821.1"/>
    <property type="molecule type" value="Genomic_DNA"/>
</dbReference>
<evidence type="ECO:0000256" key="5">
    <source>
        <dbReference type="ARBA" id="ARBA00023002"/>
    </source>
</evidence>
<keyword evidence="3 8" id="KW-0349">Heme</keyword>
<evidence type="ECO:0000256" key="4">
    <source>
        <dbReference type="ARBA" id="ARBA00022723"/>
    </source>
</evidence>
<keyword evidence="11" id="KW-1185">Reference proteome</keyword>
<organism evidence="10 11">
    <name type="scientific">Armillaria luteobubalina</name>
    <dbReference type="NCBI Taxonomy" id="153913"/>
    <lineage>
        <taxon>Eukaryota</taxon>
        <taxon>Fungi</taxon>
        <taxon>Dikarya</taxon>
        <taxon>Basidiomycota</taxon>
        <taxon>Agaricomycotina</taxon>
        <taxon>Agaricomycetes</taxon>
        <taxon>Agaricomycetidae</taxon>
        <taxon>Agaricales</taxon>
        <taxon>Marasmiineae</taxon>
        <taxon>Physalacriaceae</taxon>
        <taxon>Armillaria</taxon>
    </lineage>
</organism>
<dbReference type="InterPro" id="IPR001128">
    <property type="entry name" value="Cyt_P450"/>
</dbReference>
<keyword evidence="6 8" id="KW-0408">Iron</keyword>
<keyword evidence="5 9" id="KW-0560">Oxidoreductase</keyword>
<evidence type="ECO:0000313" key="10">
    <source>
        <dbReference type="EMBL" id="KAK0492821.1"/>
    </source>
</evidence>
<dbReference type="PANTHER" id="PTHR24287">
    <property type="entry name" value="P450, PUTATIVE (EUROFUNG)-RELATED"/>
    <property type="match status" value="1"/>
</dbReference>
<dbReference type="Proteomes" id="UP001175228">
    <property type="component" value="Unassembled WGS sequence"/>
</dbReference>
<dbReference type="GO" id="GO:0005506">
    <property type="term" value="F:iron ion binding"/>
    <property type="evidence" value="ECO:0007669"/>
    <property type="project" value="InterPro"/>
</dbReference>
<dbReference type="AlphaFoldDB" id="A0AA39TKF3"/>
<evidence type="ECO:0000256" key="9">
    <source>
        <dbReference type="RuleBase" id="RU000461"/>
    </source>
</evidence>
<evidence type="ECO:0000256" key="1">
    <source>
        <dbReference type="ARBA" id="ARBA00001971"/>
    </source>
</evidence>
<dbReference type="PANTHER" id="PTHR24287:SF1">
    <property type="entry name" value="P450, PUTATIVE (EUROFUNG)-RELATED"/>
    <property type="match status" value="1"/>
</dbReference>
<dbReference type="GO" id="GO:0004497">
    <property type="term" value="F:monooxygenase activity"/>
    <property type="evidence" value="ECO:0007669"/>
    <property type="project" value="UniProtKB-KW"/>
</dbReference>
<dbReference type="GO" id="GO:0020037">
    <property type="term" value="F:heme binding"/>
    <property type="evidence" value="ECO:0007669"/>
    <property type="project" value="InterPro"/>
</dbReference>
<dbReference type="GO" id="GO:0016705">
    <property type="term" value="F:oxidoreductase activity, acting on paired donors, with incorporation or reduction of molecular oxygen"/>
    <property type="evidence" value="ECO:0007669"/>
    <property type="project" value="InterPro"/>
</dbReference>
<comment type="similarity">
    <text evidence="2 9">Belongs to the cytochrome P450 family.</text>
</comment>
<evidence type="ECO:0000313" key="11">
    <source>
        <dbReference type="Proteomes" id="UP001175228"/>
    </source>
</evidence>
<gene>
    <name evidence="10" type="ORF">EDD18DRAFT_1409776</name>
</gene>
<feature type="binding site" description="axial binding residue" evidence="8">
    <location>
        <position position="487"/>
    </location>
    <ligand>
        <name>heme</name>
        <dbReference type="ChEBI" id="CHEBI:30413"/>
    </ligand>
    <ligandPart>
        <name>Fe</name>
        <dbReference type="ChEBI" id="CHEBI:18248"/>
    </ligandPart>
</feature>
<accession>A0AA39TKF3</accession>
<comment type="caution">
    <text evidence="10">The sequence shown here is derived from an EMBL/GenBank/DDBJ whole genome shotgun (WGS) entry which is preliminary data.</text>
</comment>
<name>A0AA39TKF3_9AGAR</name>
<protein>
    <submittedName>
        <fullName evidence="10">Cytochrome P450 monooxygenase pc-3</fullName>
    </submittedName>
</protein>
<dbReference type="PROSITE" id="PS00086">
    <property type="entry name" value="CYTOCHROME_P450"/>
    <property type="match status" value="1"/>
</dbReference>
<keyword evidence="4 8" id="KW-0479">Metal-binding</keyword>
<dbReference type="PRINTS" id="PR00385">
    <property type="entry name" value="P450"/>
</dbReference>
<dbReference type="Gene3D" id="1.10.630.10">
    <property type="entry name" value="Cytochrome P450"/>
    <property type="match status" value="1"/>
</dbReference>
<dbReference type="Pfam" id="PF00067">
    <property type="entry name" value="p450"/>
    <property type="match status" value="2"/>
</dbReference>
<evidence type="ECO:0000256" key="7">
    <source>
        <dbReference type="ARBA" id="ARBA00023033"/>
    </source>
</evidence>
<evidence type="ECO:0000256" key="8">
    <source>
        <dbReference type="PIRSR" id="PIRSR602401-1"/>
    </source>
</evidence>
<dbReference type="InterPro" id="IPR047146">
    <property type="entry name" value="Cyt_P450_E_CYP52_fungi"/>
</dbReference>